<feature type="transmembrane region" description="Helical" evidence="1">
    <location>
        <begin position="177"/>
        <end position="198"/>
    </location>
</feature>
<dbReference type="RefSeq" id="WP_013025756.1">
    <property type="nucleotide sequence ID" value="NC_017531.2"/>
</dbReference>
<feature type="transmembrane region" description="Helical" evidence="1">
    <location>
        <begin position="151"/>
        <end position="171"/>
    </location>
</feature>
<dbReference type="InterPro" id="IPR036938">
    <property type="entry name" value="PAP2/HPO_sf"/>
</dbReference>
<feature type="transmembrane region" description="Helical" evidence="1">
    <location>
        <begin position="29"/>
        <end position="49"/>
    </location>
</feature>
<dbReference type="SMART" id="SM00014">
    <property type="entry name" value="acidPPc"/>
    <property type="match status" value="1"/>
</dbReference>
<dbReference type="KEGG" id="paj:PAJ_1209"/>
<feature type="transmembrane region" description="Helical" evidence="1">
    <location>
        <begin position="125"/>
        <end position="144"/>
    </location>
</feature>
<dbReference type="eggNOG" id="COG0671">
    <property type="taxonomic scope" value="Bacteria"/>
</dbReference>
<keyword evidence="1" id="KW-0812">Transmembrane</keyword>
<dbReference type="PATRIC" id="fig|932677.3.peg.1403"/>
<organism evidence="3 4">
    <name type="scientific">Pantoea ananatis (strain AJ13355)</name>
    <dbReference type="NCBI Taxonomy" id="932677"/>
    <lineage>
        <taxon>Bacteria</taxon>
        <taxon>Pseudomonadati</taxon>
        <taxon>Pseudomonadota</taxon>
        <taxon>Gammaproteobacteria</taxon>
        <taxon>Enterobacterales</taxon>
        <taxon>Erwiniaceae</taxon>
        <taxon>Pantoea</taxon>
    </lineage>
</organism>
<dbReference type="Gene3D" id="1.20.144.10">
    <property type="entry name" value="Phosphatidic acid phosphatase type 2/haloperoxidase"/>
    <property type="match status" value="1"/>
</dbReference>
<dbReference type="SUPFAM" id="SSF48317">
    <property type="entry name" value="Acid phosphatase/Vanadium-dependent haloperoxidase"/>
    <property type="match status" value="1"/>
</dbReference>
<evidence type="ECO:0000259" key="2">
    <source>
        <dbReference type="SMART" id="SM00014"/>
    </source>
</evidence>
<dbReference type="CDD" id="cd03385">
    <property type="entry name" value="PAP2_BcrC_like"/>
    <property type="match status" value="1"/>
</dbReference>
<dbReference type="OrthoDB" id="9801622at2"/>
<gene>
    <name evidence="3" type="primary">ybjG</name>
    <name evidence="3" type="ordered locus">PAJ_1209</name>
</gene>
<sequence>MGNALETYNQALFLKINALPGTPEWLIDFGIFCAQYLIFLLPLILLIYWFAGGREERGTALFAAATVFTGLSLGFLCSAVWFHPRPFMIRLGHLWIDHVADSSFPSDHGTLFLSITLALFARRSWLGGIAMALMSALVAWARIFLGVHFPLDMVGSLAMAVIAVLMTQRMWLHKGALLLSLFEALLLLLLSFLPFKFVRSSNRR</sequence>
<dbReference type="Pfam" id="PF01569">
    <property type="entry name" value="PAP2"/>
    <property type="match status" value="1"/>
</dbReference>
<evidence type="ECO:0000256" key="1">
    <source>
        <dbReference type="SAM" id="Phobius"/>
    </source>
</evidence>
<dbReference type="HOGENOM" id="CLU_072573_8_2_6"/>
<dbReference type="EMBL" id="AP012032">
    <property type="protein sequence ID" value="BAK11289.1"/>
    <property type="molecule type" value="Genomic_DNA"/>
</dbReference>
<dbReference type="GO" id="GO:0005886">
    <property type="term" value="C:plasma membrane"/>
    <property type="evidence" value="ECO:0007669"/>
    <property type="project" value="InterPro"/>
</dbReference>
<proteinExistence type="predicted"/>
<dbReference type="AlphaFoldDB" id="A0A0H3KVP8"/>
<evidence type="ECO:0000313" key="3">
    <source>
        <dbReference type="EMBL" id="BAK11289.1"/>
    </source>
</evidence>
<name>A0A0H3KVP8_PANAA</name>
<keyword evidence="1" id="KW-0472">Membrane</keyword>
<dbReference type="InterPro" id="IPR000326">
    <property type="entry name" value="PAP2/HPO"/>
</dbReference>
<dbReference type="InterPro" id="IPR033879">
    <property type="entry name" value="UPP_Pase"/>
</dbReference>
<evidence type="ECO:0000313" key="4">
    <source>
        <dbReference type="Proteomes" id="UP000006690"/>
    </source>
</evidence>
<reference evidence="4" key="1">
    <citation type="journal article" date="2012" name="Appl. Microbiol. Biotechnol.">
        <title>The complete genome sequence of Pantoea ananatis AJ13355, an organism with great biotechnological potential.</title>
        <authorList>
            <person name="Hara Y."/>
            <person name="Kadotani N."/>
            <person name="Izui H."/>
            <person name="Katashkina J.I."/>
            <person name="Kuvaeva T.M."/>
            <person name="Andreeva I.G."/>
            <person name="Golubeva L.I."/>
            <person name="Malko D.B."/>
            <person name="Makeev V.J."/>
            <person name="Mashko S.V."/>
            <person name="Kozlov Y.I."/>
        </authorList>
    </citation>
    <scope>NUCLEOTIDE SEQUENCE [LARGE SCALE GENOMIC DNA]</scope>
    <source>
        <strain evidence="4">AJ13355</strain>
    </source>
</reference>
<dbReference type="GO" id="GO:0050380">
    <property type="term" value="F:undecaprenyl-diphosphatase activity"/>
    <property type="evidence" value="ECO:0007669"/>
    <property type="project" value="InterPro"/>
</dbReference>
<feature type="transmembrane region" description="Helical" evidence="1">
    <location>
        <begin position="61"/>
        <end position="82"/>
    </location>
</feature>
<keyword evidence="1" id="KW-1133">Transmembrane helix</keyword>
<dbReference type="Proteomes" id="UP000006690">
    <property type="component" value="Chromosome"/>
</dbReference>
<feature type="domain" description="Phosphatidic acid phosphatase type 2/haloperoxidase" evidence="2">
    <location>
        <begin position="59"/>
        <end position="168"/>
    </location>
</feature>
<protein>
    <submittedName>
        <fullName evidence="3">Membrane-associated phospholipid phosphatase YbjG</fullName>
    </submittedName>
</protein>
<accession>A0A0H3KVP8</accession>